<gene>
    <name evidence="2" type="ORF">AVDCRST_MAG02-1263</name>
</gene>
<dbReference type="AlphaFoldDB" id="A0A6J4QSR2"/>
<feature type="non-terminal residue" evidence="2">
    <location>
        <position position="1"/>
    </location>
</feature>
<organism evidence="2">
    <name type="scientific">uncultured Rubrobacteraceae bacterium</name>
    <dbReference type="NCBI Taxonomy" id="349277"/>
    <lineage>
        <taxon>Bacteria</taxon>
        <taxon>Bacillati</taxon>
        <taxon>Actinomycetota</taxon>
        <taxon>Rubrobacteria</taxon>
        <taxon>Rubrobacterales</taxon>
        <taxon>Rubrobacteraceae</taxon>
        <taxon>environmental samples</taxon>
    </lineage>
</organism>
<sequence length="45" mass="4888">DGGVGGRPPLFHPRAGEGDDLRVRRGVPQPDETALFAVLCEPYRL</sequence>
<dbReference type="EMBL" id="CADCVH010000040">
    <property type="protein sequence ID" value="CAA9453771.1"/>
    <property type="molecule type" value="Genomic_DNA"/>
</dbReference>
<evidence type="ECO:0000256" key="1">
    <source>
        <dbReference type="SAM" id="MobiDB-lite"/>
    </source>
</evidence>
<evidence type="ECO:0000313" key="2">
    <source>
        <dbReference type="EMBL" id="CAA9453771.1"/>
    </source>
</evidence>
<proteinExistence type="predicted"/>
<reference evidence="2" key="1">
    <citation type="submission" date="2020-02" db="EMBL/GenBank/DDBJ databases">
        <authorList>
            <person name="Meier V. D."/>
        </authorList>
    </citation>
    <scope>NUCLEOTIDE SEQUENCE</scope>
    <source>
        <strain evidence="2">AVDCRST_MAG02</strain>
    </source>
</reference>
<accession>A0A6J4QSR2</accession>
<feature type="compositionally biased region" description="Basic and acidic residues" evidence="1">
    <location>
        <begin position="14"/>
        <end position="23"/>
    </location>
</feature>
<feature type="region of interest" description="Disordered" evidence="1">
    <location>
        <begin position="1"/>
        <end position="24"/>
    </location>
</feature>
<protein>
    <submittedName>
        <fullName evidence="2">Uncharacterized protein</fullName>
    </submittedName>
</protein>
<name>A0A6J4QSR2_9ACTN</name>
<feature type="non-terminal residue" evidence="2">
    <location>
        <position position="45"/>
    </location>
</feature>